<dbReference type="EC" id="3.1.1.-" evidence="3"/>
<dbReference type="SUPFAM" id="SSF53474">
    <property type="entry name" value="alpha/beta-Hydrolases"/>
    <property type="match status" value="1"/>
</dbReference>
<keyword evidence="3" id="KW-0732">Signal</keyword>
<sequence>MYSNVHLVHLLSFCALVVGGATNTPTAQVKNGTYIGRYSADYDQDFFLGIPYAQPPVGDLRFRQAQPLNDTWEGVREALDYSPLCVGYGLDQTFYNQSEDCLTLNVVRPSGYTDQPLPVAFWIHGGSFTNGGGGDQRYNLSFIVDQSVEIGKPFIGVSINYRLHAWGFLSAKELTSEGVTNTGLRDQRLALHWVQENIAAFGGDSSKVTLFGESAGAASIGLHLTAYGGRNDSLFRAAILQSGNPVFYEAQKQPDAYQSLFDELVANTGCNSTADPVQCLRQVPFEQLNATIGASFLTHGNLSPAIDGDFIQTYGSVHLARGDIVPVPIIVGANTDEGASFPPQGINTEADFKASLAGLPEPIQEQILQAYPDDLSVNILASLGQQRPGPPYGAQFRRSASYWGDVAFVAPRRQTAETWAAQGAPAYSYRFNAIPNGVPPEIGVGHYNDIAYMFRNYLGTGYRPDILPFEGMPWGHFKLARLMSSSWARFISDLDPNAPWSGRYGKSTAWAKYSLDNPTNFVFDANVTSHSEPDNFRKEGIDLINANALALYRR</sequence>
<feature type="chain" id="PRO_5015021733" description="Carboxylic ester hydrolase" evidence="3">
    <location>
        <begin position="21"/>
        <end position="554"/>
    </location>
</feature>
<dbReference type="AlphaFoldDB" id="A0A2P5HPT2"/>
<dbReference type="InterPro" id="IPR029058">
    <property type="entry name" value="AB_hydrolase_fold"/>
</dbReference>
<organism evidence="5 6">
    <name type="scientific">Diaporthe helianthi</name>
    <dbReference type="NCBI Taxonomy" id="158607"/>
    <lineage>
        <taxon>Eukaryota</taxon>
        <taxon>Fungi</taxon>
        <taxon>Dikarya</taxon>
        <taxon>Ascomycota</taxon>
        <taxon>Pezizomycotina</taxon>
        <taxon>Sordariomycetes</taxon>
        <taxon>Sordariomycetidae</taxon>
        <taxon>Diaporthales</taxon>
        <taxon>Diaporthaceae</taxon>
        <taxon>Diaporthe</taxon>
    </lineage>
</organism>
<dbReference type="GO" id="GO:0052689">
    <property type="term" value="F:carboxylic ester hydrolase activity"/>
    <property type="evidence" value="ECO:0007669"/>
    <property type="project" value="TreeGrafter"/>
</dbReference>
<protein>
    <recommendedName>
        <fullName evidence="3">Carboxylic ester hydrolase</fullName>
        <ecNumber evidence="3">3.1.1.-</ecNumber>
    </recommendedName>
</protein>
<feature type="signal peptide" evidence="3">
    <location>
        <begin position="1"/>
        <end position="20"/>
    </location>
</feature>
<evidence type="ECO:0000259" key="4">
    <source>
        <dbReference type="Pfam" id="PF00135"/>
    </source>
</evidence>
<dbReference type="InterPro" id="IPR050654">
    <property type="entry name" value="AChE-related_enzymes"/>
</dbReference>
<dbReference type="InterPro" id="IPR019819">
    <property type="entry name" value="Carboxylesterase_B_CS"/>
</dbReference>
<evidence type="ECO:0000256" key="3">
    <source>
        <dbReference type="RuleBase" id="RU361235"/>
    </source>
</evidence>
<dbReference type="Gene3D" id="3.40.50.1820">
    <property type="entry name" value="alpha/beta hydrolase"/>
    <property type="match status" value="1"/>
</dbReference>
<dbReference type="PROSITE" id="PS00122">
    <property type="entry name" value="CARBOXYLESTERASE_B_1"/>
    <property type="match status" value="1"/>
</dbReference>
<comment type="similarity">
    <text evidence="1 3">Belongs to the type-B carboxylesterase/lipase family.</text>
</comment>
<keyword evidence="6" id="KW-1185">Reference proteome</keyword>
<reference evidence="5" key="1">
    <citation type="submission" date="2017-09" db="EMBL/GenBank/DDBJ databases">
        <title>Polyketide synthases of a Diaporthe helianthi virulent isolate.</title>
        <authorList>
            <person name="Baroncelli R."/>
        </authorList>
    </citation>
    <scope>NUCLEOTIDE SEQUENCE [LARGE SCALE GENOMIC DNA]</scope>
    <source>
        <strain evidence="5">7/96</strain>
    </source>
</reference>
<dbReference type="InParanoid" id="A0A2P5HPT2"/>
<dbReference type="PANTHER" id="PTHR43918:SF4">
    <property type="entry name" value="CARBOXYLIC ESTER HYDROLASE"/>
    <property type="match status" value="1"/>
</dbReference>
<dbReference type="OrthoDB" id="408631at2759"/>
<dbReference type="Proteomes" id="UP000094444">
    <property type="component" value="Unassembled WGS sequence"/>
</dbReference>
<name>A0A2P5HPT2_DIAHE</name>
<evidence type="ECO:0000313" key="6">
    <source>
        <dbReference type="Proteomes" id="UP000094444"/>
    </source>
</evidence>
<dbReference type="STRING" id="158607.A0A2P5HPT2"/>
<evidence type="ECO:0000313" key="5">
    <source>
        <dbReference type="EMBL" id="POS72259.1"/>
    </source>
</evidence>
<feature type="domain" description="Carboxylesterase type B" evidence="4">
    <location>
        <begin position="25"/>
        <end position="525"/>
    </location>
</feature>
<accession>A0A2P5HPT2</accession>
<dbReference type="PROSITE" id="PS00941">
    <property type="entry name" value="CARBOXYLESTERASE_B_2"/>
    <property type="match status" value="1"/>
</dbReference>
<dbReference type="InterPro" id="IPR019826">
    <property type="entry name" value="Carboxylesterase_B_AS"/>
</dbReference>
<dbReference type="InterPro" id="IPR002018">
    <property type="entry name" value="CarbesteraseB"/>
</dbReference>
<dbReference type="EMBL" id="MAVT02001045">
    <property type="protein sequence ID" value="POS72259.1"/>
    <property type="molecule type" value="Genomic_DNA"/>
</dbReference>
<comment type="caution">
    <text evidence="5">The sequence shown here is derived from an EMBL/GenBank/DDBJ whole genome shotgun (WGS) entry which is preliminary data.</text>
</comment>
<evidence type="ECO:0000256" key="1">
    <source>
        <dbReference type="ARBA" id="ARBA00005964"/>
    </source>
</evidence>
<dbReference type="PANTHER" id="PTHR43918">
    <property type="entry name" value="ACETYLCHOLINESTERASE"/>
    <property type="match status" value="1"/>
</dbReference>
<proteinExistence type="inferred from homology"/>
<dbReference type="Pfam" id="PF00135">
    <property type="entry name" value="COesterase"/>
    <property type="match status" value="1"/>
</dbReference>
<evidence type="ECO:0000256" key="2">
    <source>
        <dbReference type="ARBA" id="ARBA00022801"/>
    </source>
</evidence>
<keyword evidence="2 3" id="KW-0378">Hydrolase</keyword>
<gene>
    <name evidence="5" type="ORF">DHEL01_v209348</name>
</gene>